<accession>A0A8H7ALS5</accession>
<feature type="binding site" evidence="4">
    <location>
        <position position="360"/>
    </location>
    <ligand>
        <name>S-adenosyl-L-methionine</name>
        <dbReference type="ChEBI" id="CHEBI:59789"/>
    </ligand>
</feature>
<feature type="binding site" evidence="4">
    <location>
        <position position="396"/>
    </location>
    <ligand>
        <name>S-adenosyl-L-methionine</name>
        <dbReference type="ChEBI" id="CHEBI:59789"/>
    </ligand>
</feature>
<evidence type="ECO:0000313" key="8">
    <source>
        <dbReference type="Proteomes" id="UP000606974"/>
    </source>
</evidence>
<feature type="region of interest" description="Disordered" evidence="6">
    <location>
        <begin position="1"/>
        <end position="26"/>
    </location>
</feature>
<comment type="similarity">
    <text evidence="4">Belongs to the class I-like SAM-binding methyltransferase superfamily. RNA M5U methyltransferase family.</text>
</comment>
<feature type="compositionally biased region" description="Polar residues" evidence="6">
    <location>
        <begin position="48"/>
        <end position="62"/>
    </location>
</feature>
<feature type="binding site" evidence="4">
    <location>
        <position position="417"/>
    </location>
    <ligand>
        <name>S-adenosyl-L-methionine</name>
        <dbReference type="ChEBI" id="CHEBI:59789"/>
    </ligand>
</feature>
<dbReference type="GO" id="GO:0008033">
    <property type="term" value="P:tRNA processing"/>
    <property type="evidence" value="ECO:0007669"/>
    <property type="project" value="InterPro"/>
</dbReference>
<organism evidence="7 8">
    <name type="scientific">Endocarpon pusillum</name>
    <dbReference type="NCBI Taxonomy" id="364733"/>
    <lineage>
        <taxon>Eukaryota</taxon>
        <taxon>Fungi</taxon>
        <taxon>Dikarya</taxon>
        <taxon>Ascomycota</taxon>
        <taxon>Pezizomycotina</taxon>
        <taxon>Eurotiomycetes</taxon>
        <taxon>Chaetothyriomycetidae</taxon>
        <taxon>Verrucariales</taxon>
        <taxon>Verrucariaceae</taxon>
        <taxon>Endocarpon</taxon>
    </lineage>
</organism>
<dbReference type="SUPFAM" id="SSF53335">
    <property type="entry name" value="S-adenosyl-L-methionine-dependent methyltransferases"/>
    <property type="match status" value="1"/>
</dbReference>
<proteinExistence type="inferred from homology"/>
<evidence type="ECO:0000313" key="7">
    <source>
        <dbReference type="EMBL" id="KAF7510392.1"/>
    </source>
</evidence>
<dbReference type="Gene3D" id="3.40.50.150">
    <property type="entry name" value="Vaccinia Virus protein VP39"/>
    <property type="match status" value="2"/>
</dbReference>
<evidence type="ECO:0000256" key="6">
    <source>
        <dbReference type="SAM" id="MobiDB-lite"/>
    </source>
</evidence>
<dbReference type="FunFam" id="2.40.50.140:FF:000201">
    <property type="entry name" value="TRM2p tRNA methyltransferase"/>
    <property type="match status" value="1"/>
</dbReference>
<dbReference type="GO" id="GO:0030697">
    <property type="term" value="F:tRNA (uracil(54)-C5)-methyltransferase activity, S-adenosyl methionine-dependent"/>
    <property type="evidence" value="ECO:0007669"/>
    <property type="project" value="InterPro"/>
</dbReference>
<keyword evidence="1 4" id="KW-0489">Methyltransferase</keyword>
<dbReference type="PANTHER" id="PTHR11061:SF30">
    <property type="entry name" value="TRNA (URACIL(54)-C(5))-METHYLTRANSFERASE"/>
    <property type="match status" value="1"/>
</dbReference>
<dbReference type="Proteomes" id="UP000606974">
    <property type="component" value="Unassembled WGS sequence"/>
</dbReference>
<reference evidence="7" key="1">
    <citation type="submission" date="2020-02" db="EMBL/GenBank/DDBJ databases">
        <authorList>
            <person name="Palmer J.M."/>
        </authorList>
    </citation>
    <scope>NUCLEOTIDE SEQUENCE</scope>
    <source>
        <strain evidence="7">EPUS1.4</strain>
        <tissue evidence="7">Thallus</tissue>
    </source>
</reference>
<evidence type="ECO:0000256" key="5">
    <source>
        <dbReference type="PROSITE-ProRule" id="PRU10015"/>
    </source>
</evidence>
<name>A0A8H7ALS5_9EURO</name>
<dbReference type="Pfam" id="PF05958">
    <property type="entry name" value="tRNA_U5-meth_tr"/>
    <property type="match status" value="2"/>
</dbReference>
<dbReference type="InterPro" id="IPR030391">
    <property type="entry name" value="MeTrfase_TrmA_CS"/>
</dbReference>
<feature type="region of interest" description="Disordered" evidence="6">
    <location>
        <begin position="44"/>
        <end position="69"/>
    </location>
</feature>
<dbReference type="InterPro" id="IPR029063">
    <property type="entry name" value="SAM-dependent_MTases_sf"/>
</dbReference>
<dbReference type="SUPFAM" id="SSF50249">
    <property type="entry name" value="Nucleic acid-binding proteins"/>
    <property type="match status" value="1"/>
</dbReference>
<feature type="active site" evidence="5">
    <location>
        <position position="491"/>
    </location>
</feature>
<evidence type="ECO:0000256" key="2">
    <source>
        <dbReference type="ARBA" id="ARBA00022679"/>
    </source>
</evidence>
<dbReference type="PROSITE" id="PS51687">
    <property type="entry name" value="SAM_MT_RNA_M5U"/>
    <property type="match status" value="1"/>
</dbReference>
<dbReference type="PROSITE" id="PS01231">
    <property type="entry name" value="TRMA_2"/>
    <property type="match status" value="1"/>
</dbReference>
<comment type="caution">
    <text evidence="7">The sequence shown here is derived from an EMBL/GenBank/DDBJ whole genome shotgun (WGS) entry which is preliminary data.</text>
</comment>
<dbReference type="AlphaFoldDB" id="A0A8H7ALS5"/>
<dbReference type="OrthoDB" id="10250660at2759"/>
<keyword evidence="3 4" id="KW-0949">S-adenosyl-L-methionine</keyword>
<evidence type="ECO:0000256" key="1">
    <source>
        <dbReference type="ARBA" id="ARBA00022603"/>
    </source>
</evidence>
<dbReference type="GO" id="GO:0032259">
    <property type="term" value="P:methylation"/>
    <property type="evidence" value="ECO:0007669"/>
    <property type="project" value="UniProtKB-KW"/>
</dbReference>
<keyword evidence="2 4" id="KW-0808">Transferase</keyword>
<sequence>MKQRQATADRKRLKIGHVSPQLREGSNEEVLHFEVQALLDKTAKDASGSDSVNGNVSAQETNGTDEEVPERYSEIELDIVELSSTGDGLALSPSGQLVYIVPFTVPGDRVLARVIEHHKFRPYVQTDFIKVINPSSKRNDAGIGCKYFSTCSGCQLQMLSYDDQLAHKKSILEKAYKTFSGLDPSLVPPIGDTYGSPLEYNYRTKLTPHFDGPRGPKGQRKFTEVPAIGFTMKGRKKVMEIEDCPIGSPIVREGLIRERANVAANIHKYKQGATILVRESTQRTPKTTSAPYAIKGDTEHLSSAAKSAPITTDPKTGRPVIHKEFPTYIEEKTYISDMNESSVEYIDDWKFTSRAGAFFQNNNSILSKFTAYVRGHALPPAPKLGEPAVKYLLDAYCGSGLFAITLSSLFKSTLGVDLDSTAVTAARANATDNKLSNIGFVEADAAALFAGVPFPPAETVVVIDPPRKGCSPDFLKQLLGFGPKRVVYVSCNVHSQARDVGVLVQGDGKVRYEIESLRGFDFFPQTGHVEGVGFLNRVEVPKV</sequence>
<evidence type="ECO:0000256" key="3">
    <source>
        <dbReference type="ARBA" id="ARBA00022691"/>
    </source>
</evidence>
<evidence type="ECO:0008006" key="9">
    <source>
        <dbReference type="Google" id="ProtNLM"/>
    </source>
</evidence>
<evidence type="ECO:0000256" key="4">
    <source>
        <dbReference type="PROSITE-ProRule" id="PRU01024"/>
    </source>
</evidence>
<dbReference type="InterPro" id="IPR012340">
    <property type="entry name" value="NA-bd_OB-fold"/>
</dbReference>
<dbReference type="InterPro" id="IPR010280">
    <property type="entry name" value="U5_MeTrfase_fam"/>
</dbReference>
<dbReference type="CDD" id="cd02440">
    <property type="entry name" value="AdoMet_MTases"/>
    <property type="match status" value="1"/>
</dbReference>
<dbReference type="EMBL" id="JAACFV010000030">
    <property type="protein sequence ID" value="KAF7510392.1"/>
    <property type="molecule type" value="Genomic_DNA"/>
</dbReference>
<feature type="active site" description="Nucleophile" evidence="4">
    <location>
        <position position="491"/>
    </location>
</feature>
<dbReference type="InterPro" id="IPR030390">
    <property type="entry name" value="MeTrfase_TrmA_AS"/>
</dbReference>
<dbReference type="Gene3D" id="2.40.50.140">
    <property type="entry name" value="Nucleic acid-binding proteins"/>
    <property type="match status" value="1"/>
</dbReference>
<keyword evidence="8" id="KW-1185">Reference proteome</keyword>
<dbReference type="PROSITE" id="PS01230">
    <property type="entry name" value="TRMA_1"/>
    <property type="match status" value="1"/>
</dbReference>
<protein>
    <recommendedName>
        <fullName evidence="9">TRAM domain-containing protein</fullName>
    </recommendedName>
</protein>
<dbReference type="InterPro" id="IPR025795">
    <property type="entry name" value="tRNA_(uracil-5-)_MeTrfase"/>
</dbReference>
<dbReference type="GO" id="GO:0009451">
    <property type="term" value="P:RNA modification"/>
    <property type="evidence" value="ECO:0007669"/>
    <property type="project" value="UniProtKB-ARBA"/>
</dbReference>
<dbReference type="PANTHER" id="PTHR11061">
    <property type="entry name" value="RNA M5U METHYLTRANSFERASE"/>
    <property type="match status" value="1"/>
</dbReference>
<gene>
    <name evidence="7" type="ORF">GJ744_006671</name>
</gene>
<dbReference type="PROSITE" id="PS51622">
    <property type="entry name" value="SAM_MT_RNA_M5U_2"/>
    <property type="match status" value="1"/>
</dbReference>
<feature type="binding site" evidence="4">
    <location>
        <position position="464"/>
    </location>
    <ligand>
        <name>S-adenosyl-L-methionine</name>
        <dbReference type="ChEBI" id="CHEBI:59789"/>
    </ligand>
</feature>